<dbReference type="EMBL" id="ML977688">
    <property type="protein sequence ID" value="KAF1993739.1"/>
    <property type="molecule type" value="Genomic_DNA"/>
</dbReference>
<evidence type="ECO:0000259" key="1">
    <source>
        <dbReference type="PROSITE" id="PS50011"/>
    </source>
</evidence>
<keyword evidence="3" id="KW-1185">Reference proteome</keyword>
<keyword evidence="2" id="KW-0808">Transferase</keyword>
<protein>
    <submittedName>
        <fullName evidence="2">Kinase-like protein</fullName>
    </submittedName>
</protein>
<dbReference type="InterPro" id="IPR011009">
    <property type="entry name" value="Kinase-like_dom_sf"/>
</dbReference>
<dbReference type="SMART" id="SM00220">
    <property type="entry name" value="S_TKc"/>
    <property type="match status" value="1"/>
</dbReference>
<evidence type="ECO:0000313" key="2">
    <source>
        <dbReference type="EMBL" id="KAF1993739.1"/>
    </source>
</evidence>
<proteinExistence type="predicted"/>
<evidence type="ECO:0000313" key="3">
    <source>
        <dbReference type="Proteomes" id="UP000799779"/>
    </source>
</evidence>
<sequence>MSLRIGQTLRGSRWNYLLVETLSNSTASSAVFKAEIVPRAEHQLPGRWAVIKSSSEDKIIDTLKRENNCYTNPLIRSSRHIRAIYDTIDTHSSGDTTDYYLAFEWMDCTLKDISSKLHRRNLALHKSISIAVLGALADLRNQRLVHTDVKNDNILISGLEGSSPVVKLGDLGLVRTEGFKEYPVQPLAMRAPEVWSGIGCFHSSDVWSFAATLFDWISPSVFGANDMPEGHWPHPWAMAKLLRLFPTSVKMHPSDPNYQGYFRIAQVIEKSGFGDSKDPKCFETLSFSEELAKLDIPSALEDFLRYLLIVDHEQRPSANEALSSAEFQNLH</sequence>
<dbReference type="Gene3D" id="1.10.510.10">
    <property type="entry name" value="Transferase(Phosphotransferase) domain 1"/>
    <property type="match status" value="1"/>
</dbReference>
<dbReference type="InterPro" id="IPR008271">
    <property type="entry name" value="Ser/Thr_kinase_AS"/>
</dbReference>
<dbReference type="PANTHER" id="PTHR24359:SF1">
    <property type="entry name" value="INHIBITOR OF NUCLEAR FACTOR KAPPA-B KINASE EPSILON SUBUNIT HOMOLOG 1-RELATED"/>
    <property type="match status" value="1"/>
</dbReference>
<gene>
    <name evidence="2" type="ORF">P154DRAFT_502965</name>
</gene>
<dbReference type="Pfam" id="PF00069">
    <property type="entry name" value="Pkinase"/>
    <property type="match status" value="1"/>
</dbReference>
<dbReference type="PROSITE" id="PS50011">
    <property type="entry name" value="PROTEIN_KINASE_DOM"/>
    <property type="match status" value="1"/>
</dbReference>
<dbReference type="PANTHER" id="PTHR24359">
    <property type="entry name" value="SERINE/THREONINE-PROTEIN KINASE SBK1"/>
    <property type="match status" value="1"/>
</dbReference>
<reference evidence="2" key="1">
    <citation type="journal article" date="2020" name="Stud. Mycol.">
        <title>101 Dothideomycetes genomes: a test case for predicting lifestyles and emergence of pathogens.</title>
        <authorList>
            <person name="Haridas S."/>
            <person name="Albert R."/>
            <person name="Binder M."/>
            <person name="Bloem J."/>
            <person name="Labutti K."/>
            <person name="Salamov A."/>
            <person name="Andreopoulos B."/>
            <person name="Baker S."/>
            <person name="Barry K."/>
            <person name="Bills G."/>
            <person name="Bluhm B."/>
            <person name="Cannon C."/>
            <person name="Castanera R."/>
            <person name="Culley D."/>
            <person name="Daum C."/>
            <person name="Ezra D."/>
            <person name="Gonzalez J."/>
            <person name="Henrissat B."/>
            <person name="Kuo A."/>
            <person name="Liang C."/>
            <person name="Lipzen A."/>
            <person name="Lutzoni F."/>
            <person name="Magnuson J."/>
            <person name="Mondo S."/>
            <person name="Nolan M."/>
            <person name="Ohm R."/>
            <person name="Pangilinan J."/>
            <person name="Park H.-J."/>
            <person name="Ramirez L."/>
            <person name="Alfaro M."/>
            <person name="Sun H."/>
            <person name="Tritt A."/>
            <person name="Yoshinaga Y."/>
            <person name="Zwiers L.-H."/>
            <person name="Turgeon B."/>
            <person name="Goodwin S."/>
            <person name="Spatafora J."/>
            <person name="Crous P."/>
            <person name="Grigoriev I."/>
        </authorList>
    </citation>
    <scope>NUCLEOTIDE SEQUENCE</scope>
    <source>
        <strain evidence="2">CBS 123094</strain>
    </source>
</reference>
<accession>A0A6A5VYJ7</accession>
<dbReference type="OrthoDB" id="5979581at2759"/>
<keyword evidence="2" id="KW-0418">Kinase</keyword>
<dbReference type="SUPFAM" id="SSF56112">
    <property type="entry name" value="Protein kinase-like (PK-like)"/>
    <property type="match status" value="1"/>
</dbReference>
<name>A0A6A5VYJ7_9PLEO</name>
<dbReference type="GO" id="GO:0004674">
    <property type="term" value="F:protein serine/threonine kinase activity"/>
    <property type="evidence" value="ECO:0007669"/>
    <property type="project" value="TreeGrafter"/>
</dbReference>
<dbReference type="AlphaFoldDB" id="A0A6A5VYJ7"/>
<dbReference type="Proteomes" id="UP000799779">
    <property type="component" value="Unassembled WGS sequence"/>
</dbReference>
<dbReference type="GO" id="GO:0005524">
    <property type="term" value="F:ATP binding"/>
    <property type="evidence" value="ECO:0007669"/>
    <property type="project" value="InterPro"/>
</dbReference>
<feature type="domain" description="Protein kinase" evidence="1">
    <location>
        <begin position="16"/>
        <end position="331"/>
    </location>
</feature>
<dbReference type="PROSITE" id="PS00108">
    <property type="entry name" value="PROTEIN_KINASE_ST"/>
    <property type="match status" value="1"/>
</dbReference>
<dbReference type="InterPro" id="IPR000719">
    <property type="entry name" value="Prot_kinase_dom"/>
</dbReference>
<organism evidence="2 3">
    <name type="scientific">Amniculicola lignicola CBS 123094</name>
    <dbReference type="NCBI Taxonomy" id="1392246"/>
    <lineage>
        <taxon>Eukaryota</taxon>
        <taxon>Fungi</taxon>
        <taxon>Dikarya</taxon>
        <taxon>Ascomycota</taxon>
        <taxon>Pezizomycotina</taxon>
        <taxon>Dothideomycetes</taxon>
        <taxon>Pleosporomycetidae</taxon>
        <taxon>Pleosporales</taxon>
        <taxon>Amniculicolaceae</taxon>
        <taxon>Amniculicola</taxon>
    </lineage>
</organism>